<evidence type="ECO:0000313" key="4">
    <source>
        <dbReference type="EMBL" id="HFI90125.1"/>
    </source>
</evidence>
<feature type="modified residue" description="4-aspartylphosphate" evidence="2">
    <location>
        <position position="57"/>
    </location>
</feature>
<dbReference type="Pfam" id="PF07228">
    <property type="entry name" value="SpoIIE"/>
    <property type="match status" value="1"/>
</dbReference>
<dbReference type="InterPro" id="IPR050595">
    <property type="entry name" value="Bact_response_regulator"/>
</dbReference>
<dbReference type="PANTHER" id="PTHR44591:SF3">
    <property type="entry name" value="RESPONSE REGULATORY DOMAIN-CONTAINING PROTEIN"/>
    <property type="match status" value="1"/>
</dbReference>
<dbReference type="SMART" id="SM00448">
    <property type="entry name" value="REC"/>
    <property type="match status" value="2"/>
</dbReference>
<dbReference type="Gene3D" id="3.60.40.10">
    <property type="entry name" value="PPM-type phosphatase domain"/>
    <property type="match status" value="1"/>
</dbReference>
<keyword evidence="1 2" id="KW-0597">Phosphoprotein</keyword>
<reference evidence="4" key="1">
    <citation type="journal article" date="2020" name="mSystems">
        <title>Genome- and Community-Level Interaction Insights into Carbon Utilization and Element Cycling Functions of Hydrothermarchaeota in Hydrothermal Sediment.</title>
        <authorList>
            <person name="Zhou Z."/>
            <person name="Liu Y."/>
            <person name="Xu W."/>
            <person name="Pan J."/>
            <person name="Luo Z.H."/>
            <person name="Li M."/>
        </authorList>
    </citation>
    <scope>NUCLEOTIDE SEQUENCE [LARGE SCALE GENOMIC DNA]</scope>
    <source>
        <strain evidence="4">SpSt-479</strain>
    </source>
</reference>
<dbReference type="InterPro" id="IPR001932">
    <property type="entry name" value="PPM-type_phosphatase-like_dom"/>
</dbReference>
<feature type="modified residue" description="4-aspartylphosphate" evidence="2">
    <location>
        <position position="198"/>
    </location>
</feature>
<dbReference type="Pfam" id="PF00072">
    <property type="entry name" value="Response_reg"/>
    <property type="match status" value="2"/>
</dbReference>
<protein>
    <submittedName>
        <fullName evidence="4">Response regulator</fullName>
    </submittedName>
</protein>
<dbReference type="EMBL" id="DSUJ01000002">
    <property type="protein sequence ID" value="HFI90125.1"/>
    <property type="molecule type" value="Genomic_DNA"/>
</dbReference>
<evidence type="ECO:0000256" key="2">
    <source>
        <dbReference type="PROSITE-ProRule" id="PRU00169"/>
    </source>
</evidence>
<dbReference type="GO" id="GO:0000160">
    <property type="term" value="P:phosphorelay signal transduction system"/>
    <property type="evidence" value="ECO:0007669"/>
    <property type="project" value="InterPro"/>
</dbReference>
<dbReference type="InterPro" id="IPR001789">
    <property type="entry name" value="Sig_transdc_resp-reg_receiver"/>
</dbReference>
<dbReference type="PROSITE" id="PS50110">
    <property type="entry name" value="RESPONSE_REGULATORY"/>
    <property type="match status" value="2"/>
</dbReference>
<dbReference type="PANTHER" id="PTHR44591">
    <property type="entry name" value="STRESS RESPONSE REGULATOR PROTEIN 1"/>
    <property type="match status" value="1"/>
</dbReference>
<dbReference type="InterPro" id="IPR011006">
    <property type="entry name" value="CheY-like_superfamily"/>
</dbReference>
<evidence type="ECO:0000256" key="1">
    <source>
        <dbReference type="ARBA" id="ARBA00022553"/>
    </source>
</evidence>
<evidence type="ECO:0000259" key="3">
    <source>
        <dbReference type="PROSITE" id="PS50110"/>
    </source>
</evidence>
<dbReference type="AlphaFoldDB" id="A0A7V3E5P4"/>
<dbReference type="Gene3D" id="3.40.50.2300">
    <property type="match status" value="2"/>
</dbReference>
<feature type="domain" description="Response regulatory" evidence="3">
    <location>
        <begin position="8"/>
        <end position="124"/>
    </location>
</feature>
<dbReference type="SMART" id="SM00331">
    <property type="entry name" value="PP2C_SIG"/>
    <property type="match status" value="1"/>
</dbReference>
<dbReference type="InterPro" id="IPR036457">
    <property type="entry name" value="PPM-type-like_dom_sf"/>
</dbReference>
<name>A0A7V3E5P4_9BACT</name>
<dbReference type="SUPFAM" id="SSF81606">
    <property type="entry name" value="PP2C-like"/>
    <property type="match status" value="1"/>
</dbReference>
<comment type="caution">
    <text evidence="4">The sequence shown here is derived from an EMBL/GenBank/DDBJ whole genome shotgun (WGS) entry which is preliminary data.</text>
</comment>
<accession>A0A7V3E5P4</accession>
<organism evidence="4">
    <name type="scientific">Ignavibacterium album</name>
    <dbReference type="NCBI Taxonomy" id="591197"/>
    <lineage>
        <taxon>Bacteria</taxon>
        <taxon>Pseudomonadati</taxon>
        <taxon>Ignavibacteriota</taxon>
        <taxon>Ignavibacteria</taxon>
        <taxon>Ignavibacteriales</taxon>
        <taxon>Ignavibacteriaceae</taxon>
        <taxon>Ignavibacterium</taxon>
    </lineage>
</organism>
<proteinExistence type="predicted"/>
<gene>
    <name evidence="4" type="ORF">ENS31_01190</name>
</gene>
<sequence>MKDADKKSILVIDDDITIRKLITHHLKLNNYNTHEARNADEAFKVLKENHIDLVLSDVTMDEMDGFEFCQKVRSNEKHRFLPFVFVTAKNTLEDKFKAIESGGDDIITKPFDIKELILKVQALLKRTEIYRTYGLKKSIQSTFTERKTRILFVDDDPTITKLFKYNLENAGFDCSAVNSVTEALKVSKHYHPDIIISDIMMPGIDGYEFRKRLLQDEELKSVPFIFLTAKATDEDILEGYDLGITDYVVKTAGPKIVIAKVSAIIKSLKEERSKAISELHQAASSLGAKVVPDSAPAFNGYEIKQWHIPYRGIPGGDFIDYYKVDDDNLLIILGDVMGKKWGAWYFAFAYAGYIRSSIRGTLQSVEAHSPAEILKRVNNAVYQDSKISEVFVAISVVLINNKTFESKYCGAGDTPLTLKEISSGIVKKISSDGLLLGLSKNGEYSDTIFKLKKGDILLIMTDGITESRNSEGKQFGEKKLEEVLISEEFNKSPMEKLKKEFIDFTNQTFEDDVSLITIKVGD</sequence>
<dbReference type="CDD" id="cd17574">
    <property type="entry name" value="REC_OmpR"/>
    <property type="match status" value="1"/>
</dbReference>
<feature type="domain" description="Response regulatory" evidence="3">
    <location>
        <begin position="149"/>
        <end position="265"/>
    </location>
</feature>
<dbReference type="SUPFAM" id="SSF52172">
    <property type="entry name" value="CheY-like"/>
    <property type="match status" value="2"/>
</dbReference>